<dbReference type="PANTHER" id="PTHR30137">
    <property type="entry name" value="LUCIFERASE-LIKE MONOOXYGENASE"/>
    <property type="match status" value="1"/>
</dbReference>
<proteinExistence type="predicted"/>
<accession>A0AAE0GYR9</accession>
<sequence>MVFQNYNREVSDAQVYEEDINLGLLAEELGFDALWPVEHHFENYSFCPDNTQFLSYMAARTSRIKLGTGAVILPWNMPIRVAEKILLLDHLSNGRTLFGMGRGLARKEYAGMGINMDEARDRFDEAADMIIEAIETGFIEGGGAYYPQARTEIRPAPHKSFEGRIYQVAMSPESVLEAAKIGARMVIFAQRAWEEQAKAVAIYRQAFEEHHGTKSPPIMICDFTYCDTVPERAEELGRKYVTNYLLTVLDHYELAGDHLKDAKGYEAYGDAVEAIRAFGKEGMAAGYLDVTAWGTPEQIIEKYQKRYELLGDFDINPCFRFGGISYEEAERSMRAFAKHVMPVLKDWDARKAA</sequence>
<feature type="domain" description="Luciferase-like" evidence="1">
    <location>
        <begin position="13"/>
        <end position="310"/>
    </location>
</feature>
<dbReference type="InterPro" id="IPR036661">
    <property type="entry name" value="Luciferase-like_sf"/>
</dbReference>
<dbReference type="GO" id="GO:0016705">
    <property type="term" value="F:oxidoreductase activity, acting on paired donors, with incorporation or reduction of molecular oxygen"/>
    <property type="evidence" value="ECO:0007669"/>
    <property type="project" value="InterPro"/>
</dbReference>
<organism evidence="2 3">
    <name type="scientific">Cymbomonas tetramitiformis</name>
    <dbReference type="NCBI Taxonomy" id="36881"/>
    <lineage>
        <taxon>Eukaryota</taxon>
        <taxon>Viridiplantae</taxon>
        <taxon>Chlorophyta</taxon>
        <taxon>Pyramimonadophyceae</taxon>
        <taxon>Pyramimonadales</taxon>
        <taxon>Pyramimonadaceae</taxon>
        <taxon>Cymbomonas</taxon>
    </lineage>
</organism>
<evidence type="ECO:0000259" key="1">
    <source>
        <dbReference type="Pfam" id="PF00296"/>
    </source>
</evidence>
<dbReference type="PANTHER" id="PTHR30137:SF6">
    <property type="entry name" value="LUCIFERASE-LIKE MONOOXYGENASE"/>
    <property type="match status" value="1"/>
</dbReference>
<comment type="caution">
    <text evidence="2">The sequence shown here is derived from an EMBL/GenBank/DDBJ whole genome shotgun (WGS) entry which is preliminary data.</text>
</comment>
<reference evidence="2 3" key="1">
    <citation type="journal article" date="2015" name="Genome Biol. Evol.">
        <title>Comparative Genomics of a Bacterivorous Green Alga Reveals Evolutionary Causalities and Consequences of Phago-Mixotrophic Mode of Nutrition.</title>
        <authorList>
            <person name="Burns J.A."/>
            <person name="Paasch A."/>
            <person name="Narechania A."/>
            <person name="Kim E."/>
        </authorList>
    </citation>
    <scope>NUCLEOTIDE SEQUENCE [LARGE SCALE GENOMIC DNA]</scope>
    <source>
        <strain evidence="2 3">PLY_AMNH</strain>
    </source>
</reference>
<evidence type="ECO:0000313" key="2">
    <source>
        <dbReference type="EMBL" id="KAK3286628.1"/>
    </source>
</evidence>
<dbReference type="SUPFAM" id="SSF51679">
    <property type="entry name" value="Bacterial luciferase-like"/>
    <property type="match status" value="1"/>
</dbReference>
<evidence type="ECO:0000313" key="3">
    <source>
        <dbReference type="Proteomes" id="UP001190700"/>
    </source>
</evidence>
<protein>
    <recommendedName>
        <fullName evidence="1">Luciferase-like domain-containing protein</fullName>
    </recommendedName>
</protein>
<name>A0AAE0GYR9_9CHLO</name>
<dbReference type="GO" id="GO:0005829">
    <property type="term" value="C:cytosol"/>
    <property type="evidence" value="ECO:0007669"/>
    <property type="project" value="TreeGrafter"/>
</dbReference>
<dbReference type="Proteomes" id="UP001190700">
    <property type="component" value="Unassembled WGS sequence"/>
</dbReference>
<dbReference type="EMBL" id="LGRX02001216">
    <property type="protein sequence ID" value="KAK3286628.1"/>
    <property type="molecule type" value="Genomic_DNA"/>
</dbReference>
<gene>
    <name evidence="2" type="ORF">CYMTET_5854</name>
</gene>
<dbReference type="Gene3D" id="3.20.20.30">
    <property type="entry name" value="Luciferase-like domain"/>
    <property type="match status" value="1"/>
</dbReference>
<dbReference type="InterPro" id="IPR050766">
    <property type="entry name" value="Bact_Lucif_Oxidored"/>
</dbReference>
<keyword evidence="3" id="KW-1185">Reference proteome</keyword>
<dbReference type="AlphaFoldDB" id="A0AAE0GYR9"/>
<dbReference type="InterPro" id="IPR011251">
    <property type="entry name" value="Luciferase-like_dom"/>
</dbReference>
<dbReference type="Pfam" id="PF00296">
    <property type="entry name" value="Bac_luciferase"/>
    <property type="match status" value="1"/>
</dbReference>